<dbReference type="SUPFAM" id="SSF53850">
    <property type="entry name" value="Periplasmic binding protein-like II"/>
    <property type="match status" value="1"/>
</dbReference>
<comment type="caution">
    <text evidence="8">The sequence shown here is derived from an EMBL/GenBank/DDBJ whole genome shotgun (WGS) entry which is preliminary data.</text>
</comment>
<dbReference type="Proteomes" id="UP001500751">
    <property type="component" value="Unassembled WGS sequence"/>
</dbReference>
<dbReference type="InterPro" id="IPR000914">
    <property type="entry name" value="SBP_5_dom"/>
</dbReference>
<keyword evidence="3" id="KW-0813">Transport</keyword>
<reference evidence="8 9" key="1">
    <citation type="journal article" date="2019" name="Int. J. Syst. Evol. Microbiol.">
        <title>The Global Catalogue of Microorganisms (GCM) 10K type strain sequencing project: providing services to taxonomists for standard genome sequencing and annotation.</title>
        <authorList>
            <consortium name="The Broad Institute Genomics Platform"/>
            <consortium name="The Broad Institute Genome Sequencing Center for Infectious Disease"/>
            <person name="Wu L."/>
            <person name="Ma J."/>
        </authorList>
    </citation>
    <scope>NUCLEOTIDE SEQUENCE [LARGE SCALE GENOMIC DNA]</scope>
    <source>
        <strain evidence="8 9">JCM 16014</strain>
    </source>
</reference>
<dbReference type="RefSeq" id="WP_344665723.1">
    <property type="nucleotide sequence ID" value="NZ_BAAAQN010000011.1"/>
</dbReference>
<name>A0ABN2TZA1_9ACTN</name>
<accession>A0ABN2TZA1</accession>
<organism evidence="8 9">
    <name type="scientific">Catenulispora yoronensis</name>
    <dbReference type="NCBI Taxonomy" id="450799"/>
    <lineage>
        <taxon>Bacteria</taxon>
        <taxon>Bacillati</taxon>
        <taxon>Actinomycetota</taxon>
        <taxon>Actinomycetes</taxon>
        <taxon>Catenulisporales</taxon>
        <taxon>Catenulisporaceae</taxon>
        <taxon>Catenulispora</taxon>
    </lineage>
</organism>
<evidence type="ECO:0000259" key="7">
    <source>
        <dbReference type="Pfam" id="PF00496"/>
    </source>
</evidence>
<evidence type="ECO:0000256" key="1">
    <source>
        <dbReference type="ARBA" id="ARBA00004196"/>
    </source>
</evidence>
<comment type="similarity">
    <text evidence="2">Belongs to the bacterial solute-binding protein 5 family.</text>
</comment>
<feature type="chain" id="PRO_5047395780" evidence="6">
    <location>
        <begin position="30"/>
        <end position="516"/>
    </location>
</feature>
<evidence type="ECO:0000256" key="3">
    <source>
        <dbReference type="ARBA" id="ARBA00022448"/>
    </source>
</evidence>
<gene>
    <name evidence="8" type="ORF">GCM10009839_25200</name>
</gene>
<dbReference type="Gene3D" id="3.10.105.10">
    <property type="entry name" value="Dipeptide-binding Protein, Domain 3"/>
    <property type="match status" value="1"/>
</dbReference>
<sequence length="516" mass="53899">MLRFKPLGAIAASVALAAVVAGCSSSSSASSGSTAGKSATGQPTGNLRLGVVTSPKTLTAAGGQSGQYSPFFQTVYDPLLRAAPDGTVGPGLASAWQYNDDKTQLTLTLREGVTFSDGTAFDAAAAKANMDAFLKDGIGKSYLASVTGVTAPDAHTLVLTLKAADPGLLVNLADATSYMQSPATLGKAEAATDPIGTGPYVMDKASTVIGSTYVYKANPKYWDPSKIHYGKITLNVYTTATAEVNAVKSGQIDAGALVTNQVAADVKAVSGWTVQTQPLDLAGMFIYDRAGKVNPALANVKVRQAMNHAFNRDALLKAVNQSMGTATAQPFNTGSAAYDASLNAQYAYDPAAAKALLVEAGYPNGVDLSVPMTSSNASLFTFVKQQLDDAGFHTTLVDAGTNYVSDILAGKYALAFFQNANAIDWTFIVSAVDTNAQFNPLHYTDDTSAALIQKVRTTEGAARDQALKDLNTYLTKQAWFAPWYQADNGFAVGAKTKVTLQKGNAFPSIWNFAPAS</sequence>
<dbReference type="Gene3D" id="3.40.190.10">
    <property type="entry name" value="Periplasmic binding protein-like II"/>
    <property type="match status" value="1"/>
</dbReference>
<evidence type="ECO:0000313" key="8">
    <source>
        <dbReference type="EMBL" id="GAA2025876.1"/>
    </source>
</evidence>
<evidence type="ECO:0000256" key="4">
    <source>
        <dbReference type="ARBA" id="ARBA00022729"/>
    </source>
</evidence>
<feature type="signal peptide" evidence="6">
    <location>
        <begin position="1"/>
        <end position="29"/>
    </location>
</feature>
<dbReference type="PROSITE" id="PS51257">
    <property type="entry name" value="PROKAR_LIPOPROTEIN"/>
    <property type="match status" value="1"/>
</dbReference>
<dbReference type="InterPro" id="IPR030678">
    <property type="entry name" value="Peptide/Ni-bd"/>
</dbReference>
<feature type="region of interest" description="Disordered" evidence="5">
    <location>
        <begin position="26"/>
        <end position="48"/>
    </location>
</feature>
<dbReference type="EMBL" id="BAAAQN010000011">
    <property type="protein sequence ID" value="GAA2025876.1"/>
    <property type="molecule type" value="Genomic_DNA"/>
</dbReference>
<comment type="subcellular location">
    <subcellularLocation>
        <location evidence="1">Cell envelope</location>
    </subcellularLocation>
</comment>
<dbReference type="PIRSF" id="PIRSF002741">
    <property type="entry name" value="MppA"/>
    <property type="match status" value="1"/>
</dbReference>
<feature type="domain" description="Solute-binding protein family 5" evidence="7">
    <location>
        <begin position="88"/>
        <end position="420"/>
    </location>
</feature>
<evidence type="ECO:0000256" key="2">
    <source>
        <dbReference type="ARBA" id="ARBA00005695"/>
    </source>
</evidence>
<evidence type="ECO:0000256" key="6">
    <source>
        <dbReference type="SAM" id="SignalP"/>
    </source>
</evidence>
<evidence type="ECO:0000313" key="9">
    <source>
        <dbReference type="Proteomes" id="UP001500751"/>
    </source>
</evidence>
<keyword evidence="4 6" id="KW-0732">Signal</keyword>
<keyword evidence="9" id="KW-1185">Reference proteome</keyword>
<dbReference type="PANTHER" id="PTHR30290:SF10">
    <property type="entry name" value="PERIPLASMIC OLIGOPEPTIDE-BINDING PROTEIN-RELATED"/>
    <property type="match status" value="1"/>
</dbReference>
<protein>
    <submittedName>
        <fullName evidence="8">ABC transporter substrate-binding protein</fullName>
    </submittedName>
</protein>
<feature type="compositionally biased region" description="Low complexity" evidence="5">
    <location>
        <begin position="26"/>
        <end position="39"/>
    </location>
</feature>
<dbReference type="InterPro" id="IPR039424">
    <property type="entry name" value="SBP_5"/>
</dbReference>
<dbReference type="Pfam" id="PF00496">
    <property type="entry name" value="SBP_bac_5"/>
    <property type="match status" value="1"/>
</dbReference>
<proteinExistence type="inferred from homology"/>
<evidence type="ECO:0000256" key="5">
    <source>
        <dbReference type="SAM" id="MobiDB-lite"/>
    </source>
</evidence>
<dbReference type="PANTHER" id="PTHR30290">
    <property type="entry name" value="PERIPLASMIC BINDING COMPONENT OF ABC TRANSPORTER"/>
    <property type="match status" value="1"/>
</dbReference>